<name>A0A381WAA8_9ZZZZ</name>
<dbReference type="SUPFAM" id="SSF53474">
    <property type="entry name" value="alpha/beta-Hydrolases"/>
    <property type="match status" value="1"/>
</dbReference>
<feature type="transmembrane region" description="Helical" evidence="1">
    <location>
        <begin position="76"/>
        <end position="96"/>
    </location>
</feature>
<dbReference type="InterPro" id="IPR042095">
    <property type="entry name" value="SUMF_sf"/>
</dbReference>
<evidence type="ECO:0000256" key="1">
    <source>
        <dbReference type="SAM" id="Phobius"/>
    </source>
</evidence>
<dbReference type="SUPFAM" id="SSF56436">
    <property type="entry name" value="C-type lectin-like"/>
    <property type="match status" value="1"/>
</dbReference>
<protein>
    <recommendedName>
        <fullName evidence="2">Sulfatase-modifying factor enzyme-like domain-containing protein</fullName>
    </recommendedName>
</protein>
<dbReference type="InterPro" id="IPR016187">
    <property type="entry name" value="CTDL_fold"/>
</dbReference>
<organism evidence="3">
    <name type="scientific">marine metagenome</name>
    <dbReference type="NCBI Taxonomy" id="408172"/>
    <lineage>
        <taxon>unclassified sequences</taxon>
        <taxon>metagenomes</taxon>
        <taxon>ecological metagenomes</taxon>
    </lineage>
</organism>
<dbReference type="AlphaFoldDB" id="A0A381WAA8"/>
<keyword evidence="1" id="KW-1133">Transmembrane helix</keyword>
<dbReference type="InterPro" id="IPR029058">
    <property type="entry name" value="AB_hydrolase_fold"/>
</dbReference>
<evidence type="ECO:0000259" key="2">
    <source>
        <dbReference type="Pfam" id="PF03781"/>
    </source>
</evidence>
<dbReference type="PANTHER" id="PTHR23150:SF19">
    <property type="entry name" value="FORMYLGLYCINE-GENERATING ENZYME"/>
    <property type="match status" value="1"/>
</dbReference>
<dbReference type="EMBL" id="UINC01011181">
    <property type="protein sequence ID" value="SVA49470.1"/>
    <property type="molecule type" value="Genomic_DNA"/>
</dbReference>
<gene>
    <name evidence="3" type="ORF">METZ01_LOCUS102324</name>
</gene>
<dbReference type="InterPro" id="IPR051043">
    <property type="entry name" value="Sulfatase_Mod_Factor_Kinase"/>
</dbReference>
<dbReference type="Pfam" id="PF03781">
    <property type="entry name" value="FGE-sulfatase"/>
    <property type="match status" value="1"/>
</dbReference>
<reference evidence="3" key="1">
    <citation type="submission" date="2018-05" db="EMBL/GenBank/DDBJ databases">
        <authorList>
            <person name="Lanie J.A."/>
            <person name="Ng W.-L."/>
            <person name="Kazmierczak K.M."/>
            <person name="Andrzejewski T.M."/>
            <person name="Davidsen T.M."/>
            <person name="Wayne K.J."/>
            <person name="Tettelin H."/>
            <person name="Glass J.I."/>
            <person name="Rusch D."/>
            <person name="Podicherti R."/>
            <person name="Tsui H.-C.T."/>
            <person name="Winkler M.E."/>
        </authorList>
    </citation>
    <scope>NUCLEOTIDE SEQUENCE</scope>
</reference>
<feature type="transmembrane region" description="Helical" evidence="1">
    <location>
        <begin position="12"/>
        <end position="29"/>
    </location>
</feature>
<dbReference type="InterPro" id="IPR005532">
    <property type="entry name" value="SUMF_dom"/>
</dbReference>
<evidence type="ECO:0000313" key="3">
    <source>
        <dbReference type="EMBL" id="SVA49470.1"/>
    </source>
</evidence>
<sequence length="754" mass="86150">MKNKTNQTKLIASYFAASFGLLQIVDIIIDRFILPVLIINYLLFAIVIGFIGILFYSYLPSLGEARKSDKKSKKSLLTVIPIVLIFALSISNIFLFRESNLSDVREEAYTIGFKKIDDLIGEEDYINAFKIAKSYYEKLTNDSLVLSKLNQTSIETDIRSSPSEAKVYYKDLDSDEWIYIGETPLITRLPGVNSSARGYINFKISKDGYADNTFLTTVGLIKGFSLRKEINFYELTPLSEAKSNMVLIPGGNTRLFVSELGDLNVVELKPYWIDKYEVTNANYQNFIDADGYKNKIFWDEVINKDGKTIAWEDAMELFVDQSGLNGPSTWSNGTYQSNQENYPVTGVSWFEARAYAKWSGKTLPTIYHWYRAAMRWGESSAISPRSNFSGVPSEVGKYDVLSSYGCFDMAGNAREWGTNPHKNGNRSVMGGGYDDETYFFTDNFSQLPINRYKTNGFRCVIIPDEEMNLASADTLIQSFTRDFYSHKPISDEVFNIYNGMFKYDKSPLNIKVIKDSIDNGEVWYKKVVEIDAAYGKERLPLNVFIPKNESPPFKTVIFVPGSGAITNRNSQDLKANRLSFLLRSGYVFIWPIYKGTYERGYPEFPNYVENDSKIYADQMIMMVKDYSRAIDFVEQDDDLLNDVYYYGISWGGKLGPLFLANDKRIKKAVWQVAGLGARETRPEGSPLTFLSRINKPVLMLNGIYDQYFPFETSQKPMYELLSLKEPMKKMITYESAHSPPLNETSKEVLKWFNQ</sequence>
<proteinExistence type="predicted"/>
<feature type="transmembrane region" description="Helical" evidence="1">
    <location>
        <begin position="35"/>
        <end position="56"/>
    </location>
</feature>
<feature type="domain" description="Sulfatase-modifying factor enzyme-like" evidence="2">
    <location>
        <begin position="244"/>
        <end position="460"/>
    </location>
</feature>
<keyword evidence="1" id="KW-0472">Membrane</keyword>
<dbReference type="Gene3D" id="3.40.50.1820">
    <property type="entry name" value="alpha/beta hydrolase"/>
    <property type="match status" value="1"/>
</dbReference>
<dbReference type="Gene3D" id="3.90.1580.10">
    <property type="entry name" value="paralog of FGE (formylglycine-generating enzyme)"/>
    <property type="match status" value="1"/>
</dbReference>
<accession>A0A381WAA8</accession>
<keyword evidence="1" id="KW-0812">Transmembrane</keyword>
<dbReference type="GO" id="GO:0120147">
    <property type="term" value="F:formylglycine-generating oxidase activity"/>
    <property type="evidence" value="ECO:0007669"/>
    <property type="project" value="TreeGrafter"/>
</dbReference>
<dbReference type="PANTHER" id="PTHR23150">
    <property type="entry name" value="SULFATASE MODIFYING FACTOR 1, 2"/>
    <property type="match status" value="1"/>
</dbReference>